<reference evidence="3 4" key="1">
    <citation type="submission" date="2017-11" db="EMBL/GenBank/DDBJ databases">
        <title>De novo assembly and phasing of dikaryotic genomes from two isolates of Puccinia coronata f. sp. avenae, the causal agent of oat crown rust.</title>
        <authorList>
            <person name="Miller M.E."/>
            <person name="Zhang Y."/>
            <person name="Omidvar V."/>
            <person name="Sperschneider J."/>
            <person name="Schwessinger B."/>
            <person name="Raley C."/>
            <person name="Palmer J.M."/>
            <person name="Garnica D."/>
            <person name="Upadhyaya N."/>
            <person name="Rathjen J."/>
            <person name="Taylor J.M."/>
            <person name="Park R.F."/>
            <person name="Dodds P.N."/>
            <person name="Hirsch C.D."/>
            <person name="Kianian S.F."/>
            <person name="Figueroa M."/>
        </authorList>
    </citation>
    <scope>NUCLEOTIDE SEQUENCE [LARGE SCALE GENOMIC DNA]</scope>
    <source>
        <strain evidence="3">12SD80</strain>
    </source>
</reference>
<protein>
    <submittedName>
        <fullName evidence="3">Uncharacterized protein</fullName>
    </submittedName>
</protein>
<dbReference type="PANTHER" id="PTHR33069">
    <property type="entry name" value="CHROMOSOME 7, WHOLE GENOME SHOTGUN SEQUENCE-RELATED"/>
    <property type="match status" value="1"/>
</dbReference>
<evidence type="ECO:0000313" key="2">
    <source>
        <dbReference type="EMBL" id="PLW23629.1"/>
    </source>
</evidence>
<accession>A0A2N5VJP6</accession>
<dbReference type="EMBL" id="PGCI01000628">
    <property type="protein sequence ID" value="PLW23629.1"/>
    <property type="molecule type" value="Genomic_DNA"/>
</dbReference>
<organism evidence="3 4">
    <name type="scientific">Puccinia coronata f. sp. avenae</name>
    <dbReference type="NCBI Taxonomy" id="200324"/>
    <lineage>
        <taxon>Eukaryota</taxon>
        <taxon>Fungi</taxon>
        <taxon>Dikarya</taxon>
        <taxon>Basidiomycota</taxon>
        <taxon>Pucciniomycotina</taxon>
        <taxon>Pucciniomycetes</taxon>
        <taxon>Pucciniales</taxon>
        <taxon>Pucciniaceae</taxon>
        <taxon>Puccinia</taxon>
    </lineage>
</organism>
<dbReference type="EMBL" id="PGCI01000012">
    <property type="protein sequence ID" value="PLW50200.1"/>
    <property type="molecule type" value="Genomic_DNA"/>
</dbReference>
<gene>
    <name evidence="3" type="ORF">PCASD_01787</name>
    <name evidence="2" type="ORF">PCASD_12373</name>
</gene>
<proteinExistence type="predicted"/>
<feature type="region of interest" description="Disordered" evidence="1">
    <location>
        <begin position="57"/>
        <end position="129"/>
    </location>
</feature>
<dbReference type="Proteomes" id="UP000235392">
    <property type="component" value="Unassembled WGS sequence"/>
</dbReference>
<dbReference type="PANTHER" id="PTHR33069:SF3">
    <property type="entry name" value="DYNEIN HEAVY CHAIN TAIL DOMAIN-CONTAINING PROTEIN"/>
    <property type="match status" value="1"/>
</dbReference>
<evidence type="ECO:0000313" key="3">
    <source>
        <dbReference type="EMBL" id="PLW50200.1"/>
    </source>
</evidence>
<comment type="caution">
    <text evidence="3">The sequence shown here is derived from an EMBL/GenBank/DDBJ whole genome shotgun (WGS) entry which is preliminary data.</text>
</comment>
<name>A0A2N5VJP6_9BASI</name>
<evidence type="ECO:0000313" key="4">
    <source>
        <dbReference type="Proteomes" id="UP000235392"/>
    </source>
</evidence>
<sequence length="464" mass="52960">MLGLVHCNMYRPKIDLAKEKEIRQYADLAVYRFQILTENYNADWDLDYFAISDYSGSDSSEGELSHDEVDHYESSSTPDERSQDEADSAKSTASQYELSPDEASFAESPSSQESDSEGLSDQEGDLSQGPLMTQADAWNQLKSHLVPLLSNLITNMHLCFDPAHILKDPASNLQLILEIQSQLDHTLRQIKRAINIICPEKDGDSSESYKHLQKFEHSRLIPLNTALRDDLWSKTSELIELCCRSIKGMGLSHPYVRHGGCYWKRNSKRTSAVLAVIDSATLYLKQSDFDLVQRDWPKPISAMDGMLEECMQWIHETTLTRRMKPFIQLALLLLPIIKLCRLFFNRLSKYGQKSLPFCISMHYDQLESIKSLPHKVAGCLEKFLVRLKTPLRDGDGSPEIYLSISAKSLKASFELPLIYISHYFVILISNTVNLPEQNSFKTWYATWCNTFNLAMDNLKNTICC</sequence>
<feature type="compositionally biased region" description="Basic and acidic residues" evidence="1">
    <location>
        <begin position="63"/>
        <end position="88"/>
    </location>
</feature>
<feature type="compositionally biased region" description="Acidic residues" evidence="1">
    <location>
        <begin position="114"/>
        <end position="124"/>
    </location>
</feature>
<dbReference type="AlphaFoldDB" id="A0A2N5VJP6"/>
<evidence type="ECO:0000256" key="1">
    <source>
        <dbReference type="SAM" id="MobiDB-lite"/>
    </source>
</evidence>